<proteinExistence type="predicted"/>
<dbReference type="OrthoDB" id="9812656at2"/>
<dbReference type="RefSeq" id="WP_090189877.1">
    <property type="nucleotide sequence ID" value="NZ_CAXYBM010000019.1"/>
</dbReference>
<organism evidence="2 3">
    <name type="scientific">Loktanella salsilacus</name>
    <dbReference type="NCBI Taxonomy" id="195913"/>
    <lineage>
        <taxon>Bacteria</taxon>
        <taxon>Pseudomonadati</taxon>
        <taxon>Pseudomonadota</taxon>
        <taxon>Alphaproteobacteria</taxon>
        <taxon>Rhodobacterales</taxon>
        <taxon>Roseobacteraceae</taxon>
        <taxon>Loktanella</taxon>
    </lineage>
</organism>
<keyword evidence="3" id="KW-1185">Reference proteome</keyword>
<sequence>MPALKSILETAIYVDDLGRACAFYEDIMGLRPLKKTDRLCAYGVNERSVLLIFLRGGTAQGATADGGNEIPPHDATGQIHFAFEATHAAFAEWDDHLTARGVDILSRTSWMRGGKSLYFRDPDGNLVEIAASPGLWPMEGTTA</sequence>
<evidence type="ECO:0000259" key="1">
    <source>
        <dbReference type="PROSITE" id="PS51819"/>
    </source>
</evidence>
<dbReference type="InterPro" id="IPR004360">
    <property type="entry name" value="Glyas_Fos-R_dOase_dom"/>
</dbReference>
<dbReference type="PROSITE" id="PS51819">
    <property type="entry name" value="VOC"/>
    <property type="match status" value="1"/>
</dbReference>
<dbReference type="GO" id="GO:0051213">
    <property type="term" value="F:dioxygenase activity"/>
    <property type="evidence" value="ECO:0007669"/>
    <property type="project" value="UniProtKB-KW"/>
</dbReference>
<protein>
    <submittedName>
        <fullName evidence="2">Glyoxalase/Bleomycin resistance protein/Dioxygenase superfamily protein</fullName>
    </submittedName>
</protein>
<dbReference type="AlphaFoldDB" id="A0A1I4GEZ3"/>
<dbReference type="SUPFAM" id="SSF54593">
    <property type="entry name" value="Glyoxalase/Bleomycin resistance protein/Dihydroxybiphenyl dioxygenase"/>
    <property type="match status" value="1"/>
</dbReference>
<gene>
    <name evidence="2" type="ORF">SAMN04488004_11273</name>
</gene>
<keyword evidence="2" id="KW-0223">Dioxygenase</keyword>
<reference evidence="2 3" key="1">
    <citation type="submission" date="2016-10" db="EMBL/GenBank/DDBJ databases">
        <authorList>
            <person name="de Groot N.N."/>
        </authorList>
    </citation>
    <scope>NUCLEOTIDE SEQUENCE [LARGE SCALE GENOMIC DNA]</scope>
    <source>
        <strain evidence="2 3">DSM 16199</strain>
    </source>
</reference>
<keyword evidence="2" id="KW-0560">Oxidoreductase</keyword>
<dbReference type="EMBL" id="FOTF01000012">
    <property type="protein sequence ID" value="SFL28439.1"/>
    <property type="molecule type" value="Genomic_DNA"/>
</dbReference>
<name>A0A1I4GEZ3_9RHOB</name>
<dbReference type="InterPro" id="IPR050383">
    <property type="entry name" value="GlyoxalaseI/FosfomycinResist"/>
</dbReference>
<evidence type="ECO:0000313" key="3">
    <source>
        <dbReference type="Proteomes" id="UP000199550"/>
    </source>
</evidence>
<evidence type="ECO:0000313" key="2">
    <source>
        <dbReference type="EMBL" id="SFL28439.1"/>
    </source>
</evidence>
<dbReference type="Pfam" id="PF00903">
    <property type="entry name" value="Glyoxalase"/>
    <property type="match status" value="1"/>
</dbReference>
<dbReference type="InterPro" id="IPR037523">
    <property type="entry name" value="VOC_core"/>
</dbReference>
<dbReference type="PANTHER" id="PTHR21366">
    <property type="entry name" value="GLYOXALASE FAMILY PROTEIN"/>
    <property type="match status" value="1"/>
</dbReference>
<dbReference type="STRING" id="195913.SAMN04488004_11273"/>
<dbReference type="PANTHER" id="PTHR21366:SF22">
    <property type="entry name" value="VOC DOMAIN-CONTAINING PROTEIN"/>
    <property type="match status" value="1"/>
</dbReference>
<feature type="domain" description="VOC" evidence="1">
    <location>
        <begin position="6"/>
        <end position="132"/>
    </location>
</feature>
<accession>A0A1I4GEZ3</accession>
<dbReference type="Gene3D" id="3.10.180.10">
    <property type="entry name" value="2,3-Dihydroxybiphenyl 1,2-Dioxygenase, domain 1"/>
    <property type="match status" value="1"/>
</dbReference>
<dbReference type="InterPro" id="IPR029068">
    <property type="entry name" value="Glyas_Bleomycin-R_OHBP_Dase"/>
</dbReference>
<dbReference type="Proteomes" id="UP000199550">
    <property type="component" value="Unassembled WGS sequence"/>
</dbReference>